<evidence type="ECO:0000259" key="10">
    <source>
        <dbReference type="PROSITE" id="PS50850"/>
    </source>
</evidence>
<feature type="transmembrane region" description="Helical" evidence="8">
    <location>
        <begin position="318"/>
        <end position="336"/>
    </location>
</feature>
<evidence type="ECO:0000259" key="9">
    <source>
        <dbReference type="PROSITE" id="PS50222"/>
    </source>
</evidence>
<dbReference type="Proteomes" id="UP000284702">
    <property type="component" value="Unassembled WGS sequence"/>
</dbReference>
<feature type="region of interest" description="Disordered" evidence="7">
    <location>
        <begin position="611"/>
        <end position="645"/>
    </location>
</feature>
<keyword evidence="4 8" id="KW-1133">Transmembrane helix</keyword>
<evidence type="ECO:0000256" key="2">
    <source>
        <dbReference type="ARBA" id="ARBA00022692"/>
    </source>
</evidence>
<proteinExistence type="predicted"/>
<dbReference type="EMBL" id="MZMZ02000519">
    <property type="protein sequence ID" value="RQM30801.1"/>
    <property type="molecule type" value="Genomic_DNA"/>
</dbReference>
<feature type="compositionally biased region" description="Basic and acidic residues" evidence="7">
    <location>
        <begin position="635"/>
        <end position="645"/>
    </location>
</feature>
<comment type="caution">
    <text evidence="11">The sequence shown here is derived from an EMBL/GenBank/DDBJ whole genome shotgun (WGS) entry which is preliminary data.</text>
</comment>
<keyword evidence="6" id="KW-0175">Coiled coil</keyword>
<dbReference type="Gene3D" id="1.20.1250.20">
    <property type="entry name" value="MFS general substrate transporter like domains"/>
    <property type="match status" value="1"/>
</dbReference>
<dbReference type="PROSITE" id="PS00018">
    <property type="entry name" value="EF_HAND_1"/>
    <property type="match status" value="2"/>
</dbReference>
<evidence type="ECO:0000256" key="7">
    <source>
        <dbReference type="SAM" id="MobiDB-lite"/>
    </source>
</evidence>
<feature type="domain" description="Major facilitator superfamily (MFS) profile" evidence="10">
    <location>
        <begin position="25"/>
        <end position="461"/>
    </location>
</feature>
<evidence type="ECO:0000313" key="11">
    <source>
        <dbReference type="EMBL" id="RQM30801.1"/>
    </source>
</evidence>
<dbReference type="CDD" id="cd17364">
    <property type="entry name" value="MFS_PhT"/>
    <property type="match status" value="1"/>
</dbReference>
<feature type="coiled-coil region" evidence="6">
    <location>
        <begin position="805"/>
        <end position="832"/>
    </location>
</feature>
<feature type="transmembrane region" description="Helical" evidence="8">
    <location>
        <begin position="67"/>
        <end position="86"/>
    </location>
</feature>
<gene>
    <name evidence="11" type="ORF">B5M09_010144</name>
</gene>
<dbReference type="InterPro" id="IPR011992">
    <property type="entry name" value="EF-hand-dom_pair"/>
</dbReference>
<protein>
    <submittedName>
        <fullName evidence="11">Uncharacterized protein</fullName>
    </submittedName>
</protein>
<feature type="domain" description="EF-hand" evidence="9">
    <location>
        <begin position="708"/>
        <end position="743"/>
    </location>
</feature>
<keyword evidence="5 8" id="KW-0472">Membrane</keyword>
<comment type="subcellular location">
    <subcellularLocation>
        <location evidence="1">Membrane</location>
        <topology evidence="1">Multi-pass membrane protein</topology>
    </subcellularLocation>
</comment>
<dbReference type="GO" id="GO:0005509">
    <property type="term" value="F:calcium ion binding"/>
    <property type="evidence" value="ECO:0007669"/>
    <property type="project" value="InterPro"/>
</dbReference>
<accession>A0A425DNN1</accession>
<evidence type="ECO:0000256" key="3">
    <source>
        <dbReference type="ARBA" id="ARBA00022837"/>
    </source>
</evidence>
<dbReference type="SMART" id="SM00054">
    <property type="entry name" value="EFh"/>
    <property type="match status" value="2"/>
</dbReference>
<feature type="transmembrane region" description="Helical" evidence="8">
    <location>
        <begin position="283"/>
        <end position="306"/>
    </location>
</feature>
<dbReference type="GO" id="GO:0046943">
    <property type="term" value="F:carboxylic acid transmembrane transporter activity"/>
    <property type="evidence" value="ECO:0007669"/>
    <property type="project" value="TreeGrafter"/>
</dbReference>
<dbReference type="Pfam" id="PF13499">
    <property type="entry name" value="EF-hand_7"/>
    <property type="match status" value="1"/>
</dbReference>
<dbReference type="SUPFAM" id="SSF103473">
    <property type="entry name" value="MFS general substrate transporter"/>
    <property type="match status" value="1"/>
</dbReference>
<keyword evidence="2 8" id="KW-0812">Transmembrane</keyword>
<dbReference type="VEuPathDB" id="FungiDB:H257_17042"/>
<feature type="transmembrane region" description="Helical" evidence="8">
    <location>
        <begin position="200"/>
        <end position="219"/>
    </location>
</feature>
<evidence type="ECO:0000256" key="5">
    <source>
        <dbReference type="ARBA" id="ARBA00023136"/>
    </source>
</evidence>
<feature type="transmembrane region" description="Helical" evidence="8">
    <location>
        <begin position="435"/>
        <end position="455"/>
    </location>
</feature>
<keyword evidence="12" id="KW-1185">Reference proteome</keyword>
<dbReference type="PANTHER" id="PTHR23508:SF10">
    <property type="entry name" value="CARBOXYLIC ACID TRANSPORTER PROTEIN HOMOLOG"/>
    <property type="match status" value="1"/>
</dbReference>
<dbReference type="PROSITE" id="PS50222">
    <property type="entry name" value="EF_HAND_2"/>
    <property type="match status" value="2"/>
</dbReference>
<name>A0A425DNN1_APHAT</name>
<dbReference type="PANTHER" id="PTHR23508">
    <property type="entry name" value="CARBOXYLIC ACID TRANSPORTER PROTEIN HOMOLOG"/>
    <property type="match status" value="1"/>
</dbReference>
<dbReference type="AlphaFoldDB" id="A0A425DNN1"/>
<feature type="domain" description="EF-hand" evidence="9">
    <location>
        <begin position="672"/>
        <end position="707"/>
    </location>
</feature>
<dbReference type="Pfam" id="PF00083">
    <property type="entry name" value="Sugar_tr"/>
    <property type="match status" value="1"/>
</dbReference>
<dbReference type="GO" id="GO:0005886">
    <property type="term" value="C:plasma membrane"/>
    <property type="evidence" value="ECO:0007669"/>
    <property type="project" value="TreeGrafter"/>
</dbReference>
<feature type="transmembrane region" description="Helical" evidence="8">
    <location>
        <begin position="93"/>
        <end position="115"/>
    </location>
</feature>
<evidence type="ECO:0000256" key="4">
    <source>
        <dbReference type="ARBA" id="ARBA00022989"/>
    </source>
</evidence>
<sequence>MGTNNSLSSILVAAPNFGLMRVDTKFLVRGLGFFNDAYDLFVMNVVNVVLEEEFGKDVYTPAMKGSVSAAALIGAVFGQIMFGYLADVLGRRVNMIITCAILILGGVICACASGGSPTGTLWVLVVARGILGVGIGGEYPLAAAASAEDASSVEERNRRVALTFSLQGLGSLTAAIMGNLYVAGYAPGPRGSASKDDLDFIWRSLFGIGIIPAAFVFFFRYRAEETATFQQAQQQQQQHHGLAKTNSTTTPTKATSQICNNIPVRFVLQVYGRWILGTAGTWFLFDIVFYAQNLFSASILSVVGISEPTLTNVTTQNVVVACVALPGYYVAVYFINRLGRRKMQLQGFTCMMLLFMILSSVWSDLQHDTTGFVLLYGLALFFSNFGPNTSTFVLPTEMFPTAIRARCHGFSAAMGKLGAAIGSYGFARSSGQDNLGATFGAFAVFCFISIPLTLYCTFDNPSPLSDGDAEFDRRLRIFRGTALQDEDFNDIDDDDLADEEVDVDIAASRTDGMRRGAVKVEYCPIRDQVVVLEGDASPPRLCRQSKQVSSPRPKYTNTATATSIRNLYLPFSSIAAKCVLHPLVPSSSSSPCRPLTSTVDTRRRPVPACPHVRIVRSPPPTLSTLLDPTLLSDQPQRDDESETKNHNKELLWLRHRWFTKHGKPSRMKEDRAKMVLMRRWFEFLDTDGSGEIGLNELEDPLVSVGLAKCRLDVRQLIQTVDDSDNGEVNFDEFLSMMRGQTNVAMKQPRPPLSAPKSVEGKLGDLTLPFPILITAYRRRMLLNAHMAPLECDRSQGHSVLTALEVTRREAAIQDEEDEIQRAQQRQRRTSMSYRAGDALRREDVEKLSTIGSKTASNALRDGENAPVVRQVGNSRQLLRLPDLYD</sequence>
<evidence type="ECO:0000256" key="6">
    <source>
        <dbReference type="SAM" id="Coils"/>
    </source>
</evidence>
<dbReference type="InterPro" id="IPR020846">
    <property type="entry name" value="MFS_dom"/>
</dbReference>
<feature type="compositionally biased region" description="Low complexity" evidence="7">
    <location>
        <begin position="622"/>
        <end position="634"/>
    </location>
</feature>
<dbReference type="Gene3D" id="1.10.238.10">
    <property type="entry name" value="EF-hand"/>
    <property type="match status" value="1"/>
</dbReference>
<evidence type="ECO:0000256" key="8">
    <source>
        <dbReference type="SAM" id="Phobius"/>
    </source>
</evidence>
<dbReference type="PROSITE" id="PS50850">
    <property type="entry name" value="MFS"/>
    <property type="match status" value="1"/>
</dbReference>
<dbReference type="CDD" id="cd00051">
    <property type="entry name" value="EFh"/>
    <property type="match status" value="1"/>
</dbReference>
<dbReference type="SUPFAM" id="SSF47473">
    <property type="entry name" value="EF-hand"/>
    <property type="match status" value="1"/>
</dbReference>
<reference evidence="11" key="1">
    <citation type="submission" date="2018-07" db="EMBL/GenBank/DDBJ databases">
        <title>Annotation of Aphanomyces astaci genome assembly.</title>
        <authorList>
            <person name="Studholme D.J."/>
        </authorList>
    </citation>
    <scope>NUCLEOTIDE SEQUENCE [LARGE SCALE GENOMIC DNA]</scope>
    <source>
        <strain evidence="11">Pc</strain>
    </source>
</reference>
<dbReference type="InterPro" id="IPR036259">
    <property type="entry name" value="MFS_trans_sf"/>
</dbReference>
<keyword evidence="3" id="KW-0106">Calcium</keyword>
<feature type="transmembrane region" description="Helical" evidence="8">
    <location>
        <begin position="121"/>
        <end position="139"/>
    </location>
</feature>
<evidence type="ECO:0000313" key="12">
    <source>
        <dbReference type="Proteomes" id="UP000284702"/>
    </source>
</evidence>
<dbReference type="InterPro" id="IPR005828">
    <property type="entry name" value="MFS_sugar_transport-like"/>
</dbReference>
<feature type="transmembrane region" description="Helical" evidence="8">
    <location>
        <begin position="160"/>
        <end position="180"/>
    </location>
</feature>
<feature type="transmembrane region" description="Helical" evidence="8">
    <location>
        <begin position="343"/>
        <end position="362"/>
    </location>
</feature>
<dbReference type="InterPro" id="IPR018247">
    <property type="entry name" value="EF_Hand_1_Ca_BS"/>
</dbReference>
<evidence type="ECO:0000256" key="1">
    <source>
        <dbReference type="ARBA" id="ARBA00004141"/>
    </source>
</evidence>
<dbReference type="InterPro" id="IPR002048">
    <property type="entry name" value="EF_hand_dom"/>
</dbReference>
<feature type="transmembrane region" description="Helical" evidence="8">
    <location>
        <begin position="374"/>
        <end position="394"/>
    </location>
</feature>
<organism evidence="11 12">
    <name type="scientific">Aphanomyces astaci</name>
    <name type="common">Crayfish plague agent</name>
    <dbReference type="NCBI Taxonomy" id="112090"/>
    <lineage>
        <taxon>Eukaryota</taxon>
        <taxon>Sar</taxon>
        <taxon>Stramenopiles</taxon>
        <taxon>Oomycota</taxon>
        <taxon>Saprolegniomycetes</taxon>
        <taxon>Saprolegniales</taxon>
        <taxon>Verrucalvaceae</taxon>
        <taxon>Aphanomyces</taxon>
    </lineage>
</organism>